<dbReference type="InterPro" id="IPR000971">
    <property type="entry name" value="Globin"/>
</dbReference>
<dbReference type="SUPFAM" id="SSF46458">
    <property type="entry name" value="Globin-like"/>
    <property type="match status" value="1"/>
</dbReference>
<gene>
    <name evidence="7" type="ORF">KPL78_22065</name>
</gene>
<proteinExistence type="inferred from homology"/>
<evidence type="ECO:0000256" key="3">
    <source>
        <dbReference type="ARBA" id="ARBA00022723"/>
    </source>
</evidence>
<evidence type="ECO:0000256" key="1">
    <source>
        <dbReference type="ARBA" id="ARBA00022617"/>
    </source>
</evidence>
<evidence type="ECO:0000259" key="6">
    <source>
        <dbReference type="PROSITE" id="PS01033"/>
    </source>
</evidence>
<dbReference type="Proteomes" id="UP001196565">
    <property type="component" value="Unassembled WGS sequence"/>
</dbReference>
<dbReference type="InterPro" id="IPR012292">
    <property type="entry name" value="Globin/Proto"/>
</dbReference>
<keyword evidence="4" id="KW-0408">Iron</keyword>
<keyword evidence="1 5" id="KW-0349">Heme</keyword>
<dbReference type="PROSITE" id="PS01033">
    <property type="entry name" value="GLOBIN"/>
    <property type="match status" value="1"/>
</dbReference>
<evidence type="ECO:0000313" key="8">
    <source>
        <dbReference type="Proteomes" id="UP001196565"/>
    </source>
</evidence>
<evidence type="ECO:0000256" key="4">
    <source>
        <dbReference type="ARBA" id="ARBA00023004"/>
    </source>
</evidence>
<comment type="similarity">
    <text evidence="5">Belongs to the globin family.</text>
</comment>
<name>A0ABS7AE31_9PROT</name>
<dbReference type="CDD" id="cd12131">
    <property type="entry name" value="HGbI-like"/>
    <property type="match status" value="1"/>
</dbReference>
<protein>
    <recommendedName>
        <fullName evidence="6">Globin domain-containing protein</fullName>
    </recommendedName>
</protein>
<evidence type="ECO:0000313" key="7">
    <source>
        <dbReference type="EMBL" id="MBW6400561.1"/>
    </source>
</evidence>
<dbReference type="EMBL" id="JAHYBZ010000008">
    <property type="protein sequence ID" value="MBW6400561.1"/>
    <property type="molecule type" value="Genomic_DNA"/>
</dbReference>
<keyword evidence="5" id="KW-0813">Transport</keyword>
<dbReference type="PANTHER" id="PTHR43396">
    <property type="entry name" value="FLAVOHEMOPROTEIN"/>
    <property type="match status" value="1"/>
</dbReference>
<sequence>MTPAQTEIVQSTWKHVVPIADTAADLFYDRLFAIDPTTRPLFKAETLPEQKRKLMTMLSTVVTGLARPDQIIPAAEALARRHVGYGVTSAQYDSVGAALLWTLERGLGPAWTTEAQDAWTAAYTLLAGVMRKAVA</sequence>
<reference evidence="7 8" key="1">
    <citation type="submission" date="2021-07" db="EMBL/GenBank/DDBJ databases">
        <authorList>
            <person name="So Y."/>
        </authorList>
    </citation>
    <scope>NUCLEOTIDE SEQUENCE [LARGE SCALE GENOMIC DNA]</scope>
    <source>
        <strain evidence="7 8">HJA6</strain>
    </source>
</reference>
<keyword evidence="3" id="KW-0479">Metal-binding</keyword>
<dbReference type="InterPro" id="IPR009050">
    <property type="entry name" value="Globin-like_sf"/>
</dbReference>
<organism evidence="7 8">
    <name type="scientific">Roseomonas alba</name>
    <dbReference type="NCBI Taxonomy" id="2846776"/>
    <lineage>
        <taxon>Bacteria</taxon>
        <taxon>Pseudomonadati</taxon>
        <taxon>Pseudomonadota</taxon>
        <taxon>Alphaproteobacteria</taxon>
        <taxon>Acetobacterales</taxon>
        <taxon>Roseomonadaceae</taxon>
        <taxon>Roseomonas</taxon>
    </lineage>
</organism>
<comment type="caution">
    <text evidence="7">The sequence shown here is derived from an EMBL/GenBank/DDBJ whole genome shotgun (WGS) entry which is preliminary data.</text>
</comment>
<feature type="domain" description="Globin" evidence="6">
    <location>
        <begin position="1"/>
        <end position="135"/>
    </location>
</feature>
<accession>A0ABS7AE31</accession>
<dbReference type="Gene3D" id="1.10.490.10">
    <property type="entry name" value="Globins"/>
    <property type="match status" value="1"/>
</dbReference>
<evidence type="ECO:0000256" key="5">
    <source>
        <dbReference type="RuleBase" id="RU000356"/>
    </source>
</evidence>
<keyword evidence="2 5" id="KW-0561">Oxygen transport</keyword>
<keyword evidence="8" id="KW-1185">Reference proteome</keyword>
<dbReference type="PANTHER" id="PTHR43396:SF3">
    <property type="entry name" value="FLAVOHEMOPROTEIN"/>
    <property type="match status" value="1"/>
</dbReference>
<dbReference type="RefSeq" id="WP_219765130.1">
    <property type="nucleotide sequence ID" value="NZ_JAHYBZ010000008.1"/>
</dbReference>
<dbReference type="Pfam" id="PF00042">
    <property type="entry name" value="Globin"/>
    <property type="match status" value="1"/>
</dbReference>
<evidence type="ECO:0000256" key="2">
    <source>
        <dbReference type="ARBA" id="ARBA00022621"/>
    </source>
</evidence>